<dbReference type="AlphaFoldDB" id="A0A917I9H8"/>
<reference evidence="1" key="1">
    <citation type="journal article" date="2014" name="Int. J. Syst. Evol. Microbiol.">
        <title>Complete genome sequence of Corynebacterium casei LMG S-19264T (=DSM 44701T), isolated from a smear-ripened cheese.</title>
        <authorList>
            <consortium name="US DOE Joint Genome Institute (JGI-PGF)"/>
            <person name="Walter F."/>
            <person name="Albersmeier A."/>
            <person name="Kalinowski J."/>
            <person name="Ruckert C."/>
        </authorList>
    </citation>
    <scope>NUCLEOTIDE SEQUENCE</scope>
    <source>
        <strain evidence="1">CGMCC 1.12214</strain>
    </source>
</reference>
<reference evidence="1" key="2">
    <citation type="submission" date="2020-09" db="EMBL/GenBank/DDBJ databases">
        <authorList>
            <person name="Sun Q."/>
            <person name="Zhou Y."/>
        </authorList>
    </citation>
    <scope>NUCLEOTIDE SEQUENCE</scope>
    <source>
        <strain evidence="1">CGMCC 1.12214</strain>
    </source>
</reference>
<organism evidence="1 2">
    <name type="scientific">Alsobacter metallidurans</name>
    <dbReference type="NCBI Taxonomy" id="340221"/>
    <lineage>
        <taxon>Bacteria</taxon>
        <taxon>Pseudomonadati</taxon>
        <taxon>Pseudomonadota</taxon>
        <taxon>Alphaproteobacteria</taxon>
        <taxon>Hyphomicrobiales</taxon>
        <taxon>Alsobacteraceae</taxon>
        <taxon>Alsobacter</taxon>
    </lineage>
</organism>
<evidence type="ECO:0000313" key="2">
    <source>
        <dbReference type="Proteomes" id="UP000603912"/>
    </source>
</evidence>
<dbReference type="RefSeq" id="WP_188519346.1">
    <property type="nucleotide sequence ID" value="NZ_BMES01000002.1"/>
</dbReference>
<name>A0A917I9H8_9HYPH</name>
<comment type="caution">
    <text evidence="1">The sequence shown here is derived from an EMBL/GenBank/DDBJ whole genome shotgun (WGS) entry which is preliminary data.</text>
</comment>
<accession>A0A917I9H8</accession>
<dbReference type="EMBL" id="BMES01000002">
    <property type="protein sequence ID" value="GGH29270.1"/>
    <property type="molecule type" value="Genomic_DNA"/>
</dbReference>
<gene>
    <name evidence="1" type="ORF">GCM10007036_39080</name>
</gene>
<evidence type="ECO:0000313" key="1">
    <source>
        <dbReference type="EMBL" id="GGH29270.1"/>
    </source>
</evidence>
<proteinExistence type="predicted"/>
<protein>
    <submittedName>
        <fullName evidence="1">Uncharacterized protein</fullName>
    </submittedName>
</protein>
<sequence>MTDADFLPSPIDYAVLRTILATMEQGAIATKLRYMIVEIHVMIEEAERSPNPEVWERKIRDRWAALEEVVRASRPAARIA</sequence>
<keyword evidence="2" id="KW-1185">Reference proteome</keyword>
<dbReference type="Proteomes" id="UP000603912">
    <property type="component" value="Unassembled WGS sequence"/>
</dbReference>